<name>A0A7R9CTB1_TIMPO</name>
<feature type="compositionally biased region" description="Polar residues" evidence="1">
    <location>
        <begin position="163"/>
        <end position="175"/>
    </location>
</feature>
<protein>
    <submittedName>
        <fullName evidence="2">Uncharacterized protein</fullName>
    </submittedName>
</protein>
<evidence type="ECO:0000313" key="2">
    <source>
        <dbReference type="EMBL" id="CAD7402041.1"/>
    </source>
</evidence>
<organism evidence="2">
    <name type="scientific">Timema poppense</name>
    <name type="common">Walking stick</name>
    <dbReference type="NCBI Taxonomy" id="170557"/>
    <lineage>
        <taxon>Eukaryota</taxon>
        <taxon>Metazoa</taxon>
        <taxon>Ecdysozoa</taxon>
        <taxon>Arthropoda</taxon>
        <taxon>Hexapoda</taxon>
        <taxon>Insecta</taxon>
        <taxon>Pterygota</taxon>
        <taxon>Neoptera</taxon>
        <taxon>Polyneoptera</taxon>
        <taxon>Phasmatodea</taxon>
        <taxon>Timematodea</taxon>
        <taxon>Timematoidea</taxon>
        <taxon>Timematidae</taxon>
        <taxon>Timema</taxon>
    </lineage>
</organism>
<gene>
    <name evidence="2" type="ORF">TPSB3V08_LOCUS3404</name>
</gene>
<dbReference type="EMBL" id="OD001486">
    <property type="protein sequence ID" value="CAD7402041.1"/>
    <property type="molecule type" value="Genomic_DNA"/>
</dbReference>
<accession>A0A7R9CTB1</accession>
<sequence length="217" mass="24919">MIQTKRLYFVINIAVSIDGGDEVDGELSQLPSDKYIQWIMKVILIPVHIVTNTPVHRYKHPCTSSQTPLYIITNTPVHRHKHPVRLDRPPVHRHGQPYSGHFISNRRQTYRMYTSETVAKWPKASLSRWTDLLMTERSGFRGCGNTVMEEQSASPPLRRRLTNCKQSSSRPSDASKNVGPLLSRIDATLSELFYLPDGALRLIERLTRSWRKGERSS</sequence>
<proteinExistence type="predicted"/>
<dbReference type="AlphaFoldDB" id="A0A7R9CTB1"/>
<evidence type="ECO:0000256" key="1">
    <source>
        <dbReference type="SAM" id="MobiDB-lite"/>
    </source>
</evidence>
<feature type="region of interest" description="Disordered" evidence="1">
    <location>
        <begin position="146"/>
        <end position="179"/>
    </location>
</feature>
<reference evidence="2" key="1">
    <citation type="submission" date="2020-11" db="EMBL/GenBank/DDBJ databases">
        <authorList>
            <person name="Tran Van P."/>
        </authorList>
    </citation>
    <scope>NUCLEOTIDE SEQUENCE</scope>
</reference>